<evidence type="ECO:0000256" key="4">
    <source>
        <dbReference type="ARBA" id="ARBA00022840"/>
    </source>
</evidence>
<dbReference type="PROSITE" id="PS50011">
    <property type="entry name" value="PROTEIN_KINASE_DOM"/>
    <property type="match status" value="1"/>
</dbReference>
<feature type="region of interest" description="Disordered" evidence="6">
    <location>
        <begin position="1140"/>
        <end position="1181"/>
    </location>
</feature>
<evidence type="ECO:0000256" key="6">
    <source>
        <dbReference type="SAM" id="MobiDB-lite"/>
    </source>
</evidence>
<dbReference type="PANTHER" id="PTHR44329:SF288">
    <property type="entry name" value="MITOGEN-ACTIVATED PROTEIN KINASE KINASE KINASE 20"/>
    <property type="match status" value="1"/>
</dbReference>
<dbReference type="Gene3D" id="1.10.840.10">
    <property type="entry name" value="Ras guanine-nucleotide exchange factors catalytic domain"/>
    <property type="match status" value="1"/>
</dbReference>
<dbReference type="GO" id="GO:0007166">
    <property type="term" value="P:cell surface receptor signaling pathway"/>
    <property type="evidence" value="ECO:0007669"/>
    <property type="project" value="InterPro"/>
</dbReference>
<comment type="caution">
    <text evidence="10">The sequence shown here is derived from an EMBL/GenBank/DDBJ whole genome shotgun (WGS) entry which is preliminary data.</text>
</comment>
<dbReference type="Gene3D" id="1.20.930.20">
    <property type="entry name" value="Adaptor protein Cbl, N-terminal domain"/>
    <property type="match status" value="1"/>
</dbReference>
<dbReference type="GO" id="GO:0004674">
    <property type="term" value="F:protein serine/threonine kinase activity"/>
    <property type="evidence" value="ECO:0007669"/>
    <property type="project" value="TreeGrafter"/>
</dbReference>
<feature type="compositionally biased region" description="Low complexity" evidence="6">
    <location>
        <begin position="557"/>
        <end position="576"/>
    </location>
</feature>
<dbReference type="Gene3D" id="1.20.870.10">
    <property type="entry name" value="Son of sevenless (SoS) protein Chain: S domain 1"/>
    <property type="match status" value="1"/>
</dbReference>
<protein>
    <submittedName>
        <fullName evidence="10">Ras guanine nucleotide exchange factor domain-containing protein</fullName>
    </submittedName>
</protein>
<evidence type="ECO:0000256" key="1">
    <source>
        <dbReference type="ARBA" id="ARBA00022679"/>
    </source>
</evidence>
<dbReference type="PROSITE" id="PS50009">
    <property type="entry name" value="RASGEF_CAT"/>
    <property type="match status" value="1"/>
</dbReference>
<organism evidence="10 11">
    <name type="scientific">Russula ochroleuca</name>
    <dbReference type="NCBI Taxonomy" id="152965"/>
    <lineage>
        <taxon>Eukaryota</taxon>
        <taxon>Fungi</taxon>
        <taxon>Dikarya</taxon>
        <taxon>Basidiomycota</taxon>
        <taxon>Agaricomycotina</taxon>
        <taxon>Agaricomycetes</taxon>
        <taxon>Russulales</taxon>
        <taxon>Russulaceae</taxon>
        <taxon>Russula</taxon>
    </lineage>
</organism>
<feature type="compositionally biased region" description="Polar residues" evidence="6">
    <location>
        <begin position="663"/>
        <end position="683"/>
    </location>
</feature>
<keyword evidence="5" id="KW-0344">Guanine-nucleotide releasing factor</keyword>
<feature type="region of interest" description="Disordered" evidence="6">
    <location>
        <begin position="1045"/>
        <end position="1097"/>
    </location>
</feature>
<sequence length="1181" mass="130622">MSPQNIVPAAGFTEVSGSGLQIADSLIRAVKNVKIYRSQCEHLSRQCLDLASALRDHSDKLEGTGAQQAVDEVERVLTHILNRVRRWEDLGKMKSFVKQTEIKLGLDESYQELRTCSMRSTRSRELEEIRKHDHDELVEMMTRALQEQNLLKIALATSTPEDAHDIVEAIEQELREADVGETQERQLHEDFGELRRWVERLPPMVDLSEKVFRTSDHPIASGGSQDIYIGEWTGQEVALAYPRNQSRAAQERFRQQVEIWRTLRHPNILQLLGIAYTGDFVYSVSPYMEFGHVRRFLKDHPDADRVLLLKEIASASEYLHMNGIIHGDLQGSSVLISGDGHACVGDLGSARVEEVPVTEAITYGSLRWLAPELVAESCLVPTMRATDVWSFGMLALEIFTDNVPFSHISNEAYIPLVVRDGPLPTRPEQSATLRGLSDALWDLMNQCWQRDPNSRPSMPTIRETIQNIHPMCSASRSSRRPSSSTLPKSLRSSSFSNAAGVPGSARPSALSLSRPPISTGLTPPAAPVPVPKSLGRGEAELEQTQRGTPASFPLRKSPILDLPLSSSPPSGLTWSPRSAPKSIPFPQNPSPLSSSFQIPLPSTTPKSRTSASSPSDHPDWSLRPPLSPESSISSDPELSLLLQPIIVTPSSKPGSVDDHRRTGSTSTGSIQSNDKSASTSSSGGLLEAAVQDTEPLLRRTADGTVEAGTLEGLVDRLIKDTHDRAKDNEFKRVFLATYPLFTTGEDLFRSLKRHFEEVGDVQSSIPSGSSRYSILLVLRTWLHGESELWNRELLSSIRNFARSVGGSDTMKDASQEIANLADEKMNVVVVSPTSPSQPVRGTTLPPTSPEQFKPEDIANSLSVIEGEFYSKITQADYIAHLRGTPVTKHIASATEINNRLVNWVKVKIIWSSEDVNKRAANFKLFVLVAEECRKSQNFSSMSAIVAALQSIPQLILTRETKLTKNEKRLLPQLDEILAPQGDHRAYREALQNGESPFAVPWLAVHLRTLQTFYGRSSPTVIVDQRPQINFKRCTKLLERIDDIRRYCQGPSPSPPPPLSPPPSTPPPPDVPPAKAKATKTKDKDRRRSGTTAPAPSMSAVTWVKKELDKAPSAISREQFETRVSALAEIERQMRERHQLELRSLGFETAPVPRHHRTSSSGSPRSPGSGRIPSLDSRLGKI</sequence>
<feature type="domain" description="Ras-GEF" evidence="7">
    <location>
        <begin position="853"/>
        <end position="1080"/>
    </location>
</feature>
<dbReference type="GO" id="GO:0007264">
    <property type="term" value="P:small GTPase-mediated signal transduction"/>
    <property type="evidence" value="ECO:0007669"/>
    <property type="project" value="InterPro"/>
</dbReference>
<dbReference type="CDD" id="cd06224">
    <property type="entry name" value="REM"/>
    <property type="match status" value="1"/>
</dbReference>
<evidence type="ECO:0000256" key="3">
    <source>
        <dbReference type="ARBA" id="ARBA00022777"/>
    </source>
</evidence>
<keyword evidence="1" id="KW-0808">Transferase</keyword>
<dbReference type="InterPro" id="IPR000651">
    <property type="entry name" value="Ras-like_Gua-exchang_fac_N"/>
</dbReference>
<evidence type="ECO:0000259" key="7">
    <source>
        <dbReference type="PROSITE" id="PS50009"/>
    </source>
</evidence>
<evidence type="ECO:0000313" key="11">
    <source>
        <dbReference type="Proteomes" id="UP000759537"/>
    </source>
</evidence>
<keyword evidence="2" id="KW-0547">Nucleotide-binding</keyword>
<feature type="region of interest" description="Disordered" evidence="6">
    <location>
        <begin position="831"/>
        <end position="852"/>
    </location>
</feature>
<dbReference type="AlphaFoldDB" id="A0A9P5MUD4"/>
<feature type="region of interest" description="Disordered" evidence="6">
    <location>
        <begin position="470"/>
        <end position="634"/>
    </location>
</feature>
<dbReference type="SMART" id="SM00147">
    <property type="entry name" value="RasGEF"/>
    <property type="match status" value="1"/>
</dbReference>
<dbReference type="GO" id="GO:0005085">
    <property type="term" value="F:guanyl-nucleotide exchange factor activity"/>
    <property type="evidence" value="ECO:0007669"/>
    <property type="project" value="UniProtKB-KW"/>
</dbReference>
<dbReference type="InterPro" id="IPR036537">
    <property type="entry name" value="Adaptor_Cbl_N_dom_sf"/>
</dbReference>
<dbReference type="Gene3D" id="1.10.510.10">
    <property type="entry name" value="Transferase(Phosphotransferase) domain 1"/>
    <property type="match status" value="1"/>
</dbReference>
<dbReference type="GO" id="GO:0005524">
    <property type="term" value="F:ATP binding"/>
    <property type="evidence" value="ECO:0007669"/>
    <property type="project" value="InterPro"/>
</dbReference>
<dbReference type="EMBL" id="WHVB01000010">
    <property type="protein sequence ID" value="KAF8478934.1"/>
    <property type="molecule type" value="Genomic_DNA"/>
</dbReference>
<dbReference type="Proteomes" id="UP000759537">
    <property type="component" value="Unassembled WGS sequence"/>
</dbReference>
<evidence type="ECO:0000313" key="10">
    <source>
        <dbReference type="EMBL" id="KAF8478934.1"/>
    </source>
</evidence>
<feature type="domain" description="N-terminal Ras-GEF" evidence="9">
    <location>
        <begin position="701"/>
        <end position="825"/>
    </location>
</feature>
<feature type="compositionally biased region" description="Low complexity" evidence="6">
    <location>
        <begin position="1158"/>
        <end position="1173"/>
    </location>
</feature>
<proteinExistence type="predicted"/>
<dbReference type="SUPFAM" id="SSF48366">
    <property type="entry name" value="Ras GEF"/>
    <property type="match status" value="1"/>
</dbReference>
<gene>
    <name evidence="10" type="ORF">DFH94DRAFT_746497</name>
</gene>
<dbReference type="InterPro" id="IPR011009">
    <property type="entry name" value="Kinase-like_dom_sf"/>
</dbReference>
<keyword evidence="11" id="KW-1185">Reference proteome</keyword>
<dbReference type="SUPFAM" id="SSF56112">
    <property type="entry name" value="Protein kinase-like (PK-like)"/>
    <property type="match status" value="1"/>
</dbReference>
<feature type="compositionally biased region" description="Pro residues" evidence="6">
    <location>
        <begin position="1051"/>
        <end position="1071"/>
    </location>
</feature>
<dbReference type="PANTHER" id="PTHR44329">
    <property type="entry name" value="SERINE/THREONINE-PROTEIN KINASE TNNI3K-RELATED"/>
    <property type="match status" value="1"/>
</dbReference>
<name>A0A9P5MUD4_9AGAM</name>
<reference evidence="10" key="2">
    <citation type="journal article" date="2020" name="Nat. Commun.">
        <title>Large-scale genome sequencing of mycorrhizal fungi provides insights into the early evolution of symbiotic traits.</title>
        <authorList>
            <person name="Miyauchi S."/>
            <person name="Kiss E."/>
            <person name="Kuo A."/>
            <person name="Drula E."/>
            <person name="Kohler A."/>
            <person name="Sanchez-Garcia M."/>
            <person name="Morin E."/>
            <person name="Andreopoulos B."/>
            <person name="Barry K.W."/>
            <person name="Bonito G."/>
            <person name="Buee M."/>
            <person name="Carver A."/>
            <person name="Chen C."/>
            <person name="Cichocki N."/>
            <person name="Clum A."/>
            <person name="Culley D."/>
            <person name="Crous P.W."/>
            <person name="Fauchery L."/>
            <person name="Girlanda M."/>
            <person name="Hayes R.D."/>
            <person name="Keri Z."/>
            <person name="LaButti K."/>
            <person name="Lipzen A."/>
            <person name="Lombard V."/>
            <person name="Magnuson J."/>
            <person name="Maillard F."/>
            <person name="Murat C."/>
            <person name="Nolan M."/>
            <person name="Ohm R.A."/>
            <person name="Pangilinan J."/>
            <person name="Pereira M.F."/>
            <person name="Perotto S."/>
            <person name="Peter M."/>
            <person name="Pfister S."/>
            <person name="Riley R."/>
            <person name="Sitrit Y."/>
            <person name="Stielow J.B."/>
            <person name="Szollosi G."/>
            <person name="Zifcakova L."/>
            <person name="Stursova M."/>
            <person name="Spatafora J.W."/>
            <person name="Tedersoo L."/>
            <person name="Vaario L.M."/>
            <person name="Yamada A."/>
            <person name="Yan M."/>
            <person name="Wang P."/>
            <person name="Xu J."/>
            <person name="Bruns T."/>
            <person name="Baldrian P."/>
            <person name="Vilgalys R."/>
            <person name="Dunand C."/>
            <person name="Henrissat B."/>
            <person name="Grigoriev I.V."/>
            <person name="Hibbett D."/>
            <person name="Nagy L.G."/>
            <person name="Martin F.M."/>
        </authorList>
    </citation>
    <scope>NUCLEOTIDE SEQUENCE</scope>
    <source>
        <strain evidence="10">Prilba</strain>
    </source>
</reference>
<dbReference type="Pfam" id="PF00618">
    <property type="entry name" value="RasGEF_N"/>
    <property type="match status" value="1"/>
</dbReference>
<evidence type="ECO:0000259" key="9">
    <source>
        <dbReference type="PROSITE" id="PS50212"/>
    </source>
</evidence>
<dbReference type="InterPro" id="IPR001895">
    <property type="entry name" value="RASGEF_cat_dom"/>
</dbReference>
<feature type="compositionally biased region" description="Low complexity" evidence="6">
    <location>
        <begin position="473"/>
        <end position="496"/>
    </location>
</feature>
<dbReference type="InterPro" id="IPR023578">
    <property type="entry name" value="Ras_GEF_dom_sf"/>
</dbReference>
<dbReference type="CDD" id="cd21037">
    <property type="entry name" value="MLKL_NTD"/>
    <property type="match status" value="1"/>
</dbReference>
<keyword evidence="4" id="KW-0067">ATP-binding</keyword>
<evidence type="ECO:0000256" key="2">
    <source>
        <dbReference type="ARBA" id="ARBA00022741"/>
    </source>
</evidence>
<feature type="compositionally biased region" description="Polar residues" evidence="6">
    <location>
        <begin position="590"/>
        <end position="615"/>
    </location>
</feature>
<dbReference type="InterPro" id="IPR051681">
    <property type="entry name" value="Ser/Thr_Kinases-Pseudokinases"/>
</dbReference>
<feature type="region of interest" description="Disordered" evidence="6">
    <location>
        <begin position="648"/>
        <end position="685"/>
    </location>
</feature>
<reference evidence="10" key="1">
    <citation type="submission" date="2019-10" db="EMBL/GenBank/DDBJ databases">
        <authorList>
            <consortium name="DOE Joint Genome Institute"/>
            <person name="Kuo A."/>
            <person name="Miyauchi S."/>
            <person name="Kiss E."/>
            <person name="Drula E."/>
            <person name="Kohler A."/>
            <person name="Sanchez-Garcia M."/>
            <person name="Andreopoulos B."/>
            <person name="Barry K.W."/>
            <person name="Bonito G."/>
            <person name="Buee M."/>
            <person name="Carver A."/>
            <person name="Chen C."/>
            <person name="Cichocki N."/>
            <person name="Clum A."/>
            <person name="Culley D."/>
            <person name="Crous P.W."/>
            <person name="Fauchery L."/>
            <person name="Girlanda M."/>
            <person name="Hayes R."/>
            <person name="Keri Z."/>
            <person name="LaButti K."/>
            <person name="Lipzen A."/>
            <person name="Lombard V."/>
            <person name="Magnuson J."/>
            <person name="Maillard F."/>
            <person name="Morin E."/>
            <person name="Murat C."/>
            <person name="Nolan M."/>
            <person name="Ohm R."/>
            <person name="Pangilinan J."/>
            <person name="Pereira M."/>
            <person name="Perotto S."/>
            <person name="Peter M."/>
            <person name="Riley R."/>
            <person name="Sitrit Y."/>
            <person name="Stielow B."/>
            <person name="Szollosi G."/>
            <person name="Zifcakova L."/>
            <person name="Stursova M."/>
            <person name="Spatafora J.W."/>
            <person name="Tedersoo L."/>
            <person name="Vaario L.-M."/>
            <person name="Yamada A."/>
            <person name="Yan M."/>
            <person name="Wang P."/>
            <person name="Xu J."/>
            <person name="Bruns T."/>
            <person name="Baldrian P."/>
            <person name="Vilgalys R."/>
            <person name="Henrissat B."/>
            <person name="Grigoriev I.V."/>
            <person name="Hibbett D."/>
            <person name="Nagy L.G."/>
            <person name="Martin F.M."/>
        </authorList>
    </citation>
    <scope>NUCLEOTIDE SEQUENCE</scope>
    <source>
        <strain evidence="10">Prilba</strain>
    </source>
</reference>
<evidence type="ECO:0000256" key="5">
    <source>
        <dbReference type="PROSITE-ProRule" id="PRU00168"/>
    </source>
</evidence>
<dbReference type="InterPro" id="IPR001245">
    <property type="entry name" value="Ser-Thr/Tyr_kinase_cat_dom"/>
</dbReference>
<dbReference type="InterPro" id="IPR000719">
    <property type="entry name" value="Prot_kinase_dom"/>
</dbReference>
<dbReference type="OrthoDB" id="4062651at2759"/>
<keyword evidence="3" id="KW-0418">Kinase</keyword>
<evidence type="ECO:0000259" key="8">
    <source>
        <dbReference type="PROSITE" id="PS50011"/>
    </source>
</evidence>
<dbReference type="Pfam" id="PF07714">
    <property type="entry name" value="PK_Tyr_Ser-Thr"/>
    <property type="match status" value="1"/>
</dbReference>
<feature type="domain" description="Protein kinase" evidence="8">
    <location>
        <begin position="213"/>
        <end position="472"/>
    </location>
</feature>
<dbReference type="InterPro" id="IPR036964">
    <property type="entry name" value="RASGEF_cat_dom_sf"/>
</dbReference>
<dbReference type="Pfam" id="PF00617">
    <property type="entry name" value="RasGEF"/>
    <property type="match status" value="1"/>
</dbReference>
<dbReference type="PROSITE" id="PS50212">
    <property type="entry name" value="RASGEF_NTER"/>
    <property type="match status" value="1"/>
</dbReference>
<dbReference type="InterPro" id="IPR059179">
    <property type="entry name" value="MLKL-like_MCAfunc"/>
</dbReference>
<accession>A0A9P5MUD4</accession>